<dbReference type="EMBL" id="NQVE01000050">
    <property type="protein sequence ID" value="RAL51231.1"/>
    <property type="molecule type" value="Genomic_DNA"/>
</dbReference>
<evidence type="ECO:0008006" key="3">
    <source>
        <dbReference type="Google" id="ProtNLM"/>
    </source>
</evidence>
<dbReference type="PANTHER" id="PTHR33103:SF19">
    <property type="entry name" value="OS09G0544700 PROTEIN"/>
    <property type="match status" value="1"/>
</dbReference>
<accession>A0A328E475</accession>
<dbReference type="Pfam" id="PF05056">
    <property type="entry name" value="DUF674"/>
    <property type="match status" value="1"/>
</dbReference>
<proteinExistence type="predicted"/>
<name>A0A328E475_9ASTE</name>
<keyword evidence="2" id="KW-1185">Reference proteome</keyword>
<dbReference type="Proteomes" id="UP000249390">
    <property type="component" value="Unassembled WGS sequence"/>
</dbReference>
<dbReference type="PANTHER" id="PTHR33103">
    <property type="entry name" value="OS01G0153900 PROTEIN"/>
    <property type="match status" value="1"/>
</dbReference>
<dbReference type="AlphaFoldDB" id="A0A328E475"/>
<protein>
    <recommendedName>
        <fullName evidence="3">DUF674 domain-containing protein</fullName>
    </recommendedName>
</protein>
<dbReference type="InterPro" id="IPR007750">
    <property type="entry name" value="DUF674"/>
</dbReference>
<reference evidence="1 2" key="1">
    <citation type="submission" date="2018-06" db="EMBL/GenBank/DDBJ databases">
        <title>The Genome of Cuscuta australis (Dodder) Provides Insight into the Evolution of Plant Parasitism.</title>
        <authorList>
            <person name="Liu H."/>
        </authorList>
    </citation>
    <scope>NUCLEOTIDE SEQUENCE [LARGE SCALE GENOMIC DNA]</scope>
    <source>
        <strain evidence="2">cv. Yunnan</strain>
        <tissue evidence="1">Vines</tissue>
    </source>
</reference>
<organism evidence="1 2">
    <name type="scientific">Cuscuta australis</name>
    <dbReference type="NCBI Taxonomy" id="267555"/>
    <lineage>
        <taxon>Eukaryota</taxon>
        <taxon>Viridiplantae</taxon>
        <taxon>Streptophyta</taxon>
        <taxon>Embryophyta</taxon>
        <taxon>Tracheophyta</taxon>
        <taxon>Spermatophyta</taxon>
        <taxon>Magnoliopsida</taxon>
        <taxon>eudicotyledons</taxon>
        <taxon>Gunneridae</taxon>
        <taxon>Pentapetalae</taxon>
        <taxon>asterids</taxon>
        <taxon>lamiids</taxon>
        <taxon>Solanales</taxon>
        <taxon>Convolvulaceae</taxon>
        <taxon>Cuscuteae</taxon>
        <taxon>Cuscuta</taxon>
        <taxon>Cuscuta subgen. Grammica</taxon>
        <taxon>Cuscuta sect. Cleistogrammica</taxon>
    </lineage>
</organism>
<comment type="caution">
    <text evidence="1">The sequence shown here is derived from an EMBL/GenBank/DDBJ whole genome shotgun (WGS) entry which is preliminary data.</text>
</comment>
<evidence type="ECO:0000313" key="1">
    <source>
        <dbReference type="EMBL" id="RAL51231.1"/>
    </source>
</evidence>
<sequence>MVSPAKASQTPMTLKLLINRKAQKVVFAEAEKPFVDFLFFLMSLPLGTVTKLVNQKSMVGSLGNLYGSIADLGETYLQPGISKDTFLNPKMSAPSSDVPLLMPAPPAGMSDSKKFYICSNYRSSNYCRGNCSNNMNIEATYVAPAKAQASSAAGEGGGFVRGVVGYMVMDDLKVMPQYTISAITAMNDSNINDFGSLEVKVVSLGQNVGLKLLKAALQTNSVLTSVFLGKSAAQF</sequence>
<evidence type="ECO:0000313" key="2">
    <source>
        <dbReference type="Proteomes" id="UP000249390"/>
    </source>
</evidence>
<gene>
    <name evidence="1" type="ORF">DM860_010733</name>
</gene>